<keyword evidence="7" id="KW-0915">Sodium</keyword>
<dbReference type="Gene3D" id="1.20.1730.10">
    <property type="entry name" value="Sodium/glucose cotransporter"/>
    <property type="match status" value="1"/>
</dbReference>
<dbReference type="InterPro" id="IPR051163">
    <property type="entry name" value="Sodium:Solute_Symporter_SSF"/>
</dbReference>
<feature type="transmembrane region" description="Helical" evidence="12">
    <location>
        <begin position="441"/>
        <end position="460"/>
    </location>
</feature>
<feature type="transmembrane region" description="Helical" evidence="12">
    <location>
        <begin position="155"/>
        <end position="175"/>
    </location>
</feature>
<comment type="similarity">
    <text evidence="2 11">Belongs to the sodium:solute symporter (SSF) (TC 2.A.21) family.</text>
</comment>
<feature type="transmembrane region" description="Helical" evidence="12">
    <location>
        <begin position="274"/>
        <end position="295"/>
    </location>
</feature>
<dbReference type="RefSeq" id="WP_168433517.1">
    <property type="nucleotide sequence ID" value="NZ_CAAHFH010000002.1"/>
</dbReference>
<feature type="transmembrane region" description="Helical" evidence="12">
    <location>
        <begin position="49"/>
        <end position="69"/>
    </location>
</feature>
<evidence type="ECO:0000256" key="5">
    <source>
        <dbReference type="ARBA" id="ARBA00022692"/>
    </source>
</evidence>
<feature type="transmembrane region" description="Helical" evidence="12">
    <location>
        <begin position="6"/>
        <end position="28"/>
    </location>
</feature>
<evidence type="ECO:0000313" key="13">
    <source>
        <dbReference type="EMBL" id="VGO22342.1"/>
    </source>
</evidence>
<dbReference type="GO" id="GO:0015293">
    <property type="term" value="F:symporter activity"/>
    <property type="evidence" value="ECO:0007669"/>
    <property type="project" value="TreeGrafter"/>
</dbReference>
<evidence type="ECO:0000313" key="14">
    <source>
        <dbReference type="Proteomes" id="UP000346198"/>
    </source>
</evidence>
<evidence type="ECO:0000256" key="7">
    <source>
        <dbReference type="ARBA" id="ARBA00023053"/>
    </source>
</evidence>
<keyword evidence="4" id="KW-1003">Cell membrane</keyword>
<dbReference type="InterPro" id="IPR001734">
    <property type="entry name" value="Na/solute_symporter"/>
</dbReference>
<feature type="transmembrane region" description="Helical" evidence="12">
    <location>
        <begin position="532"/>
        <end position="551"/>
    </location>
</feature>
<feature type="transmembrane region" description="Helical" evidence="12">
    <location>
        <begin position="472"/>
        <end position="492"/>
    </location>
</feature>
<keyword evidence="6 12" id="KW-1133">Transmembrane helix</keyword>
<dbReference type="GO" id="GO:0005886">
    <property type="term" value="C:plasma membrane"/>
    <property type="evidence" value="ECO:0007669"/>
    <property type="project" value="UniProtKB-SubCell"/>
</dbReference>
<dbReference type="PANTHER" id="PTHR42985:SF40">
    <property type="entry name" value="LD47995P-RELATED"/>
    <property type="match status" value="1"/>
</dbReference>
<comment type="subcellular location">
    <subcellularLocation>
        <location evidence="1">Cell membrane</location>
        <topology evidence="1">Multi-pass membrane protein</topology>
    </subcellularLocation>
</comment>
<feature type="transmembrane region" description="Helical" evidence="12">
    <location>
        <begin position="332"/>
        <end position="351"/>
    </location>
</feature>
<sequence>MGSSLDLIIVGVYMAVLVLIGIAFGKLVKTGGDYFKAGAKGSWWMVGSSMFMSGISAYTFVGNAAGIYKAGWSPFAIYLANVSGFILAAVFLGAWYRQMRVVTYAEVIKQRFGKTSEQIVAHLLVLNGFMWAGIGLYTLAVFITPLVPGVPVQGLIIGVGMVVVVYCTVGGNWAVMANDFVQGLVLIIVTIIVTVLCFMNAGGIGEFFSAIKSSSAASDLKMITPIPDGQTFWSAKYGLTWFMVAFVVQFFNQSSLFQGVRYFSAKDGREARKASIFAGVMMLMGLVVFFVPPIYARIFLESEVMAMHELPAKAVEYSYSVTSFQLLPKGTFSIMIVAIFAAAISSLDTGLNRNAALIIRDLLPAHRKLLKMKPINPDRELVLGKITTVIAGGVVIGVALIYSTIESASIFDVMLMVVAQLIAPQVTPLVLFLFIRKVPRWAILSSLAGGYIPSLVFWAISANTDLVFSYQQKGLCVFIGGVVGFLIARLFWNRVSDEEREATKTFYERMEKPIDFESEVGSNSDAFQLIMIGRFALLLGGLFLLLLFPVHTVAGRWVILTISGFVGGIGLLMLLAGKRIQKKES</sequence>
<protein>
    <submittedName>
        <fullName evidence="13">Sodium/glucose cotransporter</fullName>
    </submittedName>
</protein>
<keyword evidence="9 12" id="KW-0472">Membrane</keyword>
<proteinExistence type="inferred from homology"/>
<dbReference type="Pfam" id="PF00474">
    <property type="entry name" value="SSF"/>
    <property type="match status" value="1"/>
</dbReference>
<dbReference type="InterPro" id="IPR038377">
    <property type="entry name" value="Na/Glc_symporter_sf"/>
</dbReference>
<name>A0A6C2UPW9_9BACT</name>
<dbReference type="GO" id="GO:0006814">
    <property type="term" value="P:sodium ion transport"/>
    <property type="evidence" value="ECO:0007669"/>
    <property type="project" value="UniProtKB-KW"/>
</dbReference>
<feature type="transmembrane region" description="Helical" evidence="12">
    <location>
        <begin position="75"/>
        <end position="96"/>
    </location>
</feature>
<dbReference type="AlphaFoldDB" id="A0A6C2UPW9"/>
<keyword evidence="5 12" id="KW-0812">Transmembrane</keyword>
<feature type="transmembrane region" description="Helical" evidence="12">
    <location>
        <begin position="184"/>
        <end position="211"/>
    </location>
</feature>
<evidence type="ECO:0000256" key="12">
    <source>
        <dbReference type="SAM" id="Phobius"/>
    </source>
</evidence>
<keyword evidence="8" id="KW-0406">Ion transport</keyword>
<dbReference type="EMBL" id="CAAHFH010000002">
    <property type="protein sequence ID" value="VGO22342.1"/>
    <property type="molecule type" value="Genomic_DNA"/>
</dbReference>
<evidence type="ECO:0000256" key="4">
    <source>
        <dbReference type="ARBA" id="ARBA00022475"/>
    </source>
</evidence>
<keyword evidence="14" id="KW-1185">Reference proteome</keyword>
<feature type="transmembrane region" description="Helical" evidence="12">
    <location>
        <begin position="414"/>
        <end position="434"/>
    </location>
</feature>
<dbReference type="PANTHER" id="PTHR42985">
    <property type="entry name" value="SODIUM-COUPLED MONOCARBOXYLATE TRANSPORTER"/>
    <property type="match status" value="1"/>
</dbReference>
<evidence type="ECO:0000256" key="6">
    <source>
        <dbReference type="ARBA" id="ARBA00022989"/>
    </source>
</evidence>
<keyword evidence="10" id="KW-0739">Sodium transport</keyword>
<keyword evidence="3" id="KW-0813">Transport</keyword>
<evidence type="ECO:0000256" key="8">
    <source>
        <dbReference type="ARBA" id="ARBA00023065"/>
    </source>
</evidence>
<feature type="transmembrane region" description="Helical" evidence="12">
    <location>
        <begin position="231"/>
        <end position="253"/>
    </location>
</feature>
<evidence type="ECO:0000256" key="1">
    <source>
        <dbReference type="ARBA" id="ARBA00004651"/>
    </source>
</evidence>
<evidence type="ECO:0000256" key="9">
    <source>
        <dbReference type="ARBA" id="ARBA00023136"/>
    </source>
</evidence>
<dbReference type="Proteomes" id="UP000346198">
    <property type="component" value="Unassembled WGS sequence"/>
</dbReference>
<feature type="transmembrane region" description="Helical" evidence="12">
    <location>
        <begin position="557"/>
        <end position="576"/>
    </location>
</feature>
<organism evidence="13 14">
    <name type="scientific">Pontiella sulfatireligans</name>
    <dbReference type="NCBI Taxonomy" id="2750658"/>
    <lineage>
        <taxon>Bacteria</taxon>
        <taxon>Pseudomonadati</taxon>
        <taxon>Kiritimatiellota</taxon>
        <taxon>Kiritimatiellia</taxon>
        <taxon>Kiritimatiellales</taxon>
        <taxon>Pontiellaceae</taxon>
        <taxon>Pontiella</taxon>
    </lineage>
</organism>
<feature type="transmembrane region" description="Helical" evidence="12">
    <location>
        <begin position="119"/>
        <end position="143"/>
    </location>
</feature>
<accession>A0A6C2UPW9</accession>
<evidence type="ECO:0000256" key="3">
    <source>
        <dbReference type="ARBA" id="ARBA00022448"/>
    </source>
</evidence>
<gene>
    <name evidence="13" type="primary">sglT_15</name>
    <name evidence="13" type="ORF">SCARR_04425</name>
</gene>
<feature type="transmembrane region" description="Helical" evidence="12">
    <location>
        <begin position="381"/>
        <end position="402"/>
    </location>
</feature>
<reference evidence="13 14" key="1">
    <citation type="submission" date="2019-04" db="EMBL/GenBank/DDBJ databases">
        <authorList>
            <person name="Van Vliet M D."/>
        </authorList>
    </citation>
    <scope>NUCLEOTIDE SEQUENCE [LARGE SCALE GENOMIC DNA]</scope>
    <source>
        <strain evidence="13 14">F21</strain>
    </source>
</reference>
<evidence type="ECO:0000256" key="2">
    <source>
        <dbReference type="ARBA" id="ARBA00006434"/>
    </source>
</evidence>
<dbReference type="PROSITE" id="PS50283">
    <property type="entry name" value="NA_SOLUT_SYMP_3"/>
    <property type="match status" value="1"/>
</dbReference>
<evidence type="ECO:0000256" key="11">
    <source>
        <dbReference type="RuleBase" id="RU362091"/>
    </source>
</evidence>
<evidence type="ECO:0000256" key="10">
    <source>
        <dbReference type="ARBA" id="ARBA00023201"/>
    </source>
</evidence>